<dbReference type="EMBL" id="CM041548">
    <property type="protein sequence ID" value="KAI3358474.1"/>
    <property type="molecule type" value="Genomic_DNA"/>
</dbReference>
<organism evidence="1 2">
    <name type="scientific">Scortum barcoo</name>
    <name type="common">barcoo grunter</name>
    <dbReference type="NCBI Taxonomy" id="214431"/>
    <lineage>
        <taxon>Eukaryota</taxon>
        <taxon>Metazoa</taxon>
        <taxon>Chordata</taxon>
        <taxon>Craniata</taxon>
        <taxon>Vertebrata</taxon>
        <taxon>Euteleostomi</taxon>
        <taxon>Actinopterygii</taxon>
        <taxon>Neopterygii</taxon>
        <taxon>Teleostei</taxon>
        <taxon>Neoteleostei</taxon>
        <taxon>Acanthomorphata</taxon>
        <taxon>Eupercaria</taxon>
        <taxon>Centrarchiformes</taxon>
        <taxon>Terapontoidei</taxon>
        <taxon>Terapontidae</taxon>
        <taxon>Scortum</taxon>
    </lineage>
</organism>
<reference evidence="1" key="1">
    <citation type="submission" date="2022-04" db="EMBL/GenBank/DDBJ databases">
        <title>Jade perch genome.</title>
        <authorList>
            <person name="Chao B."/>
        </authorList>
    </citation>
    <scope>NUCLEOTIDE SEQUENCE</scope>
    <source>
        <strain evidence="1">CB-2022</strain>
    </source>
</reference>
<sequence length="553" mass="61934">MCVYVLLSHGKLASDELCDIHEKTGSLLDILSVFPSQNKERERMREREKAAREREARYSNGHLFTSLTVSGTTLCSACNKSITAKEALSCPTCNVTIHNRCRDTLPNCAKMKQRQQKTALMRNNSALQSVTLRTKTPGMRERPSSAIYPSESFRQSLLGSRRGRSGLSLSKSVSTNNISFQGKPHFHLLAIVSQSCCHLTRTVKKWSEEAEEALKDCFNTTLWDVFSDAHAMGGHIDSLTHCLTDYINFCVENTVPTRTVRSFSNSKPWITPDIKALLKEKRRAFVSGNKEEELKSVQRELRRMIRKGKDCYRRKMEHQLQQNNICGVWKGLKTISGFKEPKSQPVGDQWSLPPVHCSRLLLCPLPPPLTTLSSHLPDTSISHSVLCTPPSPPSTPPCSSLLLTSHQVRNALKKNRARKAAGPDGISSRLLKSCADQLCGIFGYTFNLSLKLGRVPQLWKTSCIVPVPKTPHPKELNSYRPVALTSHLMKTLERLVLAHLRHASLVSSFMDPLQFAFAYQPDIAGWMMPSSTSFTPLPHSPGEGWKHCEDHVL</sequence>
<comment type="caution">
    <text evidence="1">The sequence shown here is derived from an EMBL/GenBank/DDBJ whole genome shotgun (WGS) entry which is preliminary data.</text>
</comment>
<proteinExistence type="predicted"/>
<name>A0ACB8VSF3_9TELE</name>
<gene>
    <name evidence="1" type="ORF">L3Q82_014703</name>
</gene>
<evidence type="ECO:0000313" key="2">
    <source>
        <dbReference type="Proteomes" id="UP000831701"/>
    </source>
</evidence>
<protein>
    <submittedName>
        <fullName evidence="1">Uncharacterized protein</fullName>
    </submittedName>
</protein>
<accession>A0ACB8VSF3</accession>
<dbReference type="Proteomes" id="UP000831701">
    <property type="component" value="Chromosome 18"/>
</dbReference>
<evidence type="ECO:0000313" key="1">
    <source>
        <dbReference type="EMBL" id="KAI3358474.1"/>
    </source>
</evidence>
<keyword evidence="2" id="KW-1185">Reference proteome</keyword>